<dbReference type="AlphaFoldDB" id="A0A268EIC0"/>
<evidence type="ECO:0000256" key="2">
    <source>
        <dbReference type="SAM" id="Phobius"/>
    </source>
</evidence>
<dbReference type="Proteomes" id="UP000215596">
    <property type="component" value="Unassembled WGS sequence"/>
</dbReference>
<reference evidence="3 4" key="1">
    <citation type="submission" date="2017-07" db="EMBL/GenBank/DDBJ databases">
        <title>Isolation and whole genome analysis of endospore-forming bacteria from heroin.</title>
        <authorList>
            <person name="Kalinowski J."/>
            <person name="Ahrens B."/>
            <person name="Al-Dilaimi A."/>
            <person name="Winkler A."/>
            <person name="Wibberg D."/>
            <person name="Schleenbecker U."/>
            <person name="Ruckert C."/>
            <person name="Wolfel R."/>
            <person name="Grass G."/>
        </authorList>
    </citation>
    <scope>NUCLEOTIDE SEQUENCE [LARGE SCALE GENOMIC DNA]</scope>
    <source>
        <strain evidence="3 4">7537-G1</strain>
    </source>
</reference>
<protein>
    <submittedName>
        <fullName evidence="3">Uncharacterized protein</fullName>
    </submittedName>
</protein>
<feature type="compositionally biased region" description="Low complexity" evidence="1">
    <location>
        <begin position="114"/>
        <end position="125"/>
    </location>
</feature>
<keyword evidence="2" id="KW-0472">Membrane</keyword>
<organism evidence="3 4">
    <name type="scientific">Paenibacillus campinasensis</name>
    <dbReference type="NCBI Taxonomy" id="66347"/>
    <lineage>
        <taxon>Bacteria</taxon>
        <taxon>Bacillati</taxon>
        <taxon>Bacillota</taxon>
        <taxon>Bacilli</taxon>
        <taxon>Bacillales</taxon>
        <taxon>Paenibacillaceae</taxon>
        <taxon>Paenibacillus</taxon>
    </lineage>
</organism>
<comment type="caution">
    <text evidence="3">The sequence shown here is derived from an EMBL/GenBank/DDBJ whole genome shotgun (WGS) entry which is preliminary data.</text>
</comment>
<dbReference type="EMBL" id="NPBY01000074">
    <property type="protein sequence ID" value="PAD72871.1"/>
    <property type="molecule type" value="Genomic_DNA"/>
</dbReference>
<proteinExistence type="predicted"/>
<evidence type="ECO:0000256" key="1">
    <source>
        <dbReference type="SAM" id="MobiDB-lite"/>
    </source>
</evidence>
<evidence type="ECO:0000313" key="4">
    <source>
        <dbReference type="Proteomes" id="UP000215596"/>
    </source>
</evidence>
<keyword evidence="2" id="KW-1133">Transmembrane helix</keyword>
<feature type="transmembrane region" description="Helical" evidence="2">
    <location>
        <begin position="48"/>
        <end position="69"/>
    </location>
</feature>
<feature type="region of interest" description="Disordered" evidence="1">
    <location>
        <begin position="111"/>
        <end position="147"/>
    </location>
</feature>
<evidence type="ECO:0000313" key="3">
    <source>
        <dbReference type="EMBL" id="PAD72871.1"/>
    </source>
</evidence>
<name>A0A268EIC0_9BACL</name>
<dbReference type="RefSeq" id="WP_095267421.1">
    <property type="nucleotide sequence ID" value="NZ_NPBY01000074.1"/>
</dbReference>
<gene>
    <name evidence="3" type="ORF">CHH67_21435</name>
</gene>
<keyword evidence="2" id="KW-0812">Transmembrane</keyword>
<feature type="transmembrane region" description="Helical" evidence="2">
    <location>
        <begin position="12"/>
        <end position="28"/>
    </location>
</feature>
<sequence>MDRRAQLQRKIVWQVVILILLVFAPNVIRLMASSLDSGSSDKANLEEVLLTVQSFGLVIFTVLIVVSFYRMFQIVLTGGGDQAARAAAYESYTQRLAEEAQPDLADSLESMLASNEGTSESSTSRTVREQGPSSYQEEDKSVQAVPDDAVMRVIREGEYESNSSEDVVKEDPDIKRIIRSSVVET</sequence>
<accession>A0A268EIC0</accession>